<comment type="caution">
    <text evidence="1">The sequence shown here is derived from an EMBL/GenBank/DDBJ whole genome shotgun (WGS) entry which is preliminary data.</text>
</comment>
<evidence type="ECO:0000313" key="2">
    <source>
        <dbReference type="Proteomes" id="UP000197468"/>
    </source>
</evidence>
<dbReference type="EMBL" id="NIOF01000005">
    <property type="protein sequence ID" value="OWQ90422.1"/>
    <property type="molecule type" value="Genomic_DNA"/>
</dbReference>
<reference evidence="1 2" key="1">
    <citation type="journal article" date="2008" name="Int. J. Syst. Evol. Microbiol.">
        <title>Description of Roseateles aquatilis sp. nov. and Roseateles terrae sp. nov., in the class Betaproteobacteria, and emended description of the genus Roseateles.</title>
        <authorList>
            <person name="Gomila M."/>
            <person name="Bowien B."/>
            <person name="Falsen E."/>
            <person name="Moore E.R."/>
            <person name="Lalucat J."/>
        </authorList>
    </citation>
    <scope>NUCLEOTIDE SEQUENCE [LARGE SCALE GENOMIC DNA]</scope>
    <source>
        <strain evidence="1 2">CCUG 48205</strain>
    </source>
</reference>
<protein>
    <recommendedName>
        <fullName evidence="3">DUF2917 domain-containing protein</fullName>
    </recommendedName>
</protein>
<gene>
    <name evidence="1" type="ORF">CDN99_13805</name>
</gene>
<keyword evidence="2" id="KW-1185">Reference proteome</keyword>
<dbReference type="AlphaFoldDB" id="A0A246JCM9"/>
<sequence>MVSIDATRLIGPGCGATLVLRHVHGECRQCEQRPKGKEKIMNVTSKSSIQVSHDDAAWSLAQGEAMSLPIGPGRRELRVLDGRVWVTQQGALDMPAHDYWLTAGETLEVQDGAQLVVEAWPTARFQLLVPPQACPARRERKLSLPVFGLPGLRPAGA</sequence>
<evidence type="ECO:0008006" key="3">
    <source>
        <dbReference type="Google" id="ProtNLM"/>
    </source>
</evidence>
<dbReference type="Proteomes" id="UP000197468">
    <property type="component" value="Unassembled WGS sequence"/>
</dbReference>
<name>A0A246JCM9_9BURK</name>
<accession>A0A246JCM9</accession>
<organism evidence="1 2">
    <name type="scientific">Roseateles aquatilis</name>
    <dbReference type="NCBI Taxonomy" id="431061"/>
    <lineage>
        <taxon>Bacteria</taxon>
        <taxon>Pseudomonadati</taxon>
        <taxon>Pseudomonadota</taxon>
        <taxon>Betaproteobacteria</taxon>
        <taxon>Burkholderiales</taxon>
        <taxon>Sphaerotilaceae</taxon>
        <taxon>Roseateles</taxon>
    </lineage>
</organism>
<dbReference type="InterPro" id="IPR021317">
    <property type="entry name" value="DUF2917"/>
</dbReference>
<proteinExistence type="predicted"/>
<evidence type="ECO:0000313" key="1">
    <source>
        <dbReference type="EMBL" id="OWQ90422.1"/>
    </source>
</evidence>
<dbReference type="Pfam" id="PF11142">
    <property type="entry name" value="DUF2917"/>
    <property type="match status" value="1"/>
</dbReference>